<proteinExistence type="predicted"/>
<gene>
    <name evidence="1" type="ORF">TVY486_1012150</name>
</gene>
<dbReference type="OMA" id="MSPFEEH"/>
<dbReference type="VEuPathDB" id="TriTrypDB:TvY486_1012150"/>
<sequence length="524" mass="58685">MSGSGTDTAADALLRDPQYLLKLHRRLAQCLCSYDASTHARVMSAAFTEVDSKYRARERVQSTDLWLLKGVLRQIFSVKLFSDRELQILLSMLPLHDYEWLASSSANETRVSPVALLLCLRQLHPFRVTMLYRILQTMDARSPKPHPCESQCGRTIAFHAQDEKDSECTFDTTVLVDHLTQLHGLTLSEALFVLDYCRSGSCSRTDSLTIDGPRMYKLLYQRPLPSTVHFTLVISVFTEAICDPNRDGSSGTLALIQDLQRVPLTTADDCLRVSALQPSVDVDEKTLNSFLTLSSFEQLCMSLKVGLGANEILQLFTYLRDDGSTELVSVRTLLHEFTLHFATVGESMFAIALESVRGYVVKQGGMLSLPRLLITLPKGELPITKFVASLRQAGVPEVVSDVEVEWLRFRARDGEQLVTLLCGRCPTSREALIKQLFSKIKNPSAATNGDALAIDHVLTAFQPEKVSDLLTNTEEWRHVMACFLGECVTFARFAFFWACVSAACPDDSVFTMMLWRCFNMHTKP</sequence>
<organism evidence="1">
    <name type="scientific">Trypanosoma vivax (strain Y486)</name>
    <dbReference type="NCBI Taxonomy" id="1055687"/>
    <lineage>
        <taxon>Eukaryota</taxon>
        <taxon>Discoba</taxon>
        <taxon>Euglenozoa</taxon>
        <taxon>Kinetoplastea</taxon>
        <taxon>Metakinetoplastina</taxon>
        <taxon>Trypanosomatida</taxon>
        <taxon>Trypanosomatidae</taxon>
        <taxon>Trypanosoma</taxon>
        <taxon>Duttonella</taxon>
    </lineage>
</organism>
<reference evidence="1" key="1">
    <citation type="journal article" date="2012" name="Proc. Natl. Acad. Sci. U.S.A.">
        <title>Antigenic diversity is generated by distinct evolutionary mechanisms in African trypanosome species.</title>
        <authorList>
            <person name="Jackson A.P."/>
            <person name="Berry A."/>
            <person name="Aslett M."/>
            <person name="Allison H.C."/>
            <person name="Burton P."/>
            <person name="Vavrova-Anderson J."/>
            <person name="Brown R."/>
            <person name="Browne H."/>
            <person name="Corton N."/>
            <person name="Hauser H."/>
            <person name="Gamble J."/>
            <person name="Gilderthorp R."/>
            <person name="Marcello L."/>
            <person name="McQuillan J."/>
            <person name="Otto T.D."/>
            <person name="Quail M.A."/>
            <person name="Sanders M.J."/>
            <person name="van Tonder A."/>
            <person name="Ginger M.L."/>
            <person name="Field M.C."/>
            <person name="Barry J.D."/>
            <person name="Hertz-Fowler C."/>
            <person name="Berriman M."/>
        </authorList>
    </citation>
    <scope>NUCLEOTIDE SEQUENCE</scope>
    <source>
        <strain evidence="1">Y486</strain>
    </source>
</reference>
<evidence type="ECO:0000313" key="1">
    <source>
        <dbReference type="EMBL" id="CCC52172.1"/>
    </source>
</evidence>
<dbReference type="AlphaFoldDB" id="G0U410"/>
<protein>
    <submittedName>
        <fullName evidence="1">Uncharacterized protein</fullName>
    </submittedName>
</protein>
<dbReference type="EMBL" id="HE573026">
    <property type="protein sequence ID" value="CCC52172.1"/>
    <property type="molecule type" value="Genomic_DNA"/>
</dbReference>
<accession>G0U410</accession>
<name>G0U410_TRYVY</name>